<dbReference type="GO" id="GO:0006357">
    <property type="term" value="P:regulation of transcription by RNA polymerase II"/>
    <property type="evidence" value="ECO:0007669"/>
    <property type="project" value="TreeGrafter"/>
</dbReference>
<dbReference type="Gene3D" id="1.10.10.60">
    <property type="entry name" value="Homeodomain-like"/>
    <property type="match status" value="1"/>
</dbReference>
<dbReference type="PROSITE" id="PS51293">
    <property type="entry name" value="SANT"/>
    <property type="match status" value="1"/>
</dbReference>
<dbReference type="Pfam" id="PF01448">
    <property type="entry name" value="ELM2"/>
    <property type="match status" value="1"/>
</dbReference>
<keyword evidence="5" id="KW-0862">Zinc</keyword>
<dbReference type="InParanoid" id="A0A6P8RZ00"/>
<name>A0A6P8RZ00_GEOSA</name>
<dbReference type="SUPFAM" id="SSF57667">
    <property type="entry name" value="beta-beta-alpha zinc fingers"/>
    <property type="match status" value="1"/>
</dbReference>
<dbReference type="SMART" id="SM01189">
    <property type="entry name" value="ELM2"/>
    <property type="match status" value="1"/>
</dbReference>
<dbReference type="OrthoDB" id="10258692at2759"/>
<dbReference type="InterPro" id="IPR000949">
    <property type="entry name" value="ELM2_dom"/>
</dbReference>
<dbReference type="PROSITE" id="PS51156">
    <property type="entry name" value="ELM2"/>
    <property type="match status" value="1"/>
</dbReference>
<keyword evidence="5" id="KW-0479">Metal-binding</keyword>
<dbReference type="KEGG" id="gsh:117365052"/>
<comment type="subcellular location">
    <subcellularLocation>
        <location evidence="1">Nucleus</location>
    </subcellularLocation>
</comment>
<evidence type="ECO:0000256" key="1">
    <source>
        <dbReference type="ARBA" id="ARBA00004123"/>
    </source>
</evidence>
<dbReference type="SUPFAM" id="SSF46689">
    <property type="entry name" value="Homeodomain-like"/>
    <property type="match status" value="1"/>
</dbReference>
<dbReference type="PANTHER" id="PTHR16089:SF43">
    <property type="match status" value="1"/>
</dbReference>
<dbReference type="PROSITE" id="PS00028">
    <property type="entry name" value="ZINC_FINGER_C2H2_1"/>
    <property type="match status" value="1"/>
</dbReference>
<organism evidence="9 10">
    <name type="scientific">Geotrypetes seraphini</name>
    <name type="common">Gaboon caecilian</name>
    <name type="synonym">Caecilia seraphini</name>
    <dbReference type="NCBI Taxonomy" id="260995"/>
    <lineage>
        <taxon>Eukaryota</taxon>
        <taxon>Metazoa</taxon>
        <taxon>Chordata</taxon>
        <taxon>Craniata</taxon>
        <taxon>Vertebrata</taxon>
        <taxon>Euteleostomi</taxon>
        <taxon>Amphibia</taxon>
        <taxon>Gymnophiona</taxon>
        <taxon>Geotrypetes</taxon>
    </lineage>
</organism>
<evidence type="ECO:0000256" key="3">
    <source>
        <dbReference type="ARBA" id="ARBA00023163"/>
    </source>
</evidence>
<dbReference type="PROSITE" id="PS50157">
    <property type="entry name" value="ZINC_FINGER_C2H2_2"/>
    <property type="match status" value="1"/>
</dbReference>
<evidence type="ECO:0000313" key="9">
    <source>
        <dbReference type="Proteomes" id="UP000515159"/>
    </source>
</evidence>
<accession>A0A6P8RZ00</accession>
<dbReference type="InterPro" id="IPR017884">
    <property type="entry name" value="SANT_dom"/>
</dbReference>
<dbReference type="Pfam" id="PF00249">
    <property type="entry name" value="Myb_DNA-binding"/>
    <property type="match status" value="1"/>
</dbReference>
<dbReference type="InterPro" id="IPR013087">
    <property type="entry name" value="Znf_C2H2_type"/>
</dbReference>
<feature type="domain" description="ELM2" evidence="7">
    <location>
        <begin position="176"/>
        <end position="268"/>
    </location>
</feature>
<keyword evidence="5" id="KW-0863">Zinc-finger</keyword>
<dbReference type="RefSeq" id="XP_033810832.1">
    <property type="nucleotide sequence ID" value="XM_033954941.1"/>
</dbReference>
<dbReference type="GO" id="GO:0000118">
    <property type="term" value="C:histone deacetylase complex"/>
    <property type="evidence" value="ECO:0007669"/>
    <property type="project" value="TreeGrafter"/>
</dbReference>
<gene>
    <name evidence="10" type="primary">LOC117365052</name>
</gene>
<keyword evidence="4" id="KW-0539">Nucleus</keyword>
<dbReference type="GO" id="GO:0008270">
    <property type="term" value="F:zinc ion binding"/>
    <property type="evidence" value="ECO:0007669"/>
    <property type="project" value="UniProtKB-KW"/>
</dbReference>
<sequence length="477" mass="53869">MRVDLQMAAVAAGPEWGFVAGAIGACLQAKDTEKHYRIPNIWSLDISMTTGTCYEGPTMDNNNTDLGLEQKPLPMASVAEFQAILKPFTAYYNGVPFRSCLRSPQFWEESPDFTLRYTPCPMLNPLRKGTGLFSALEHDSWCCNTAGTPQPIRHVKDAIDHNQDQDSSDPLAVLIPQINLGEEFQASLPELQDCLLAQADPAWAQLAWKPSEELQEDPGTQSKVENLLNMACSSVFPGGGTNQEFALHCLFEANGDTLAALELLLLKTPRRPQSHPLADYHYTGSDVWLPQEHHLFNKAFSTYKKDFYKIQQMVRTKNLRQCVEYYYLYKKGLKSDKKYNGWYKERLNQDKTLLYSQPSDPRLEERLGTACATPASRSFPCKQCGKVFYKIKSRNAHMKIHRPHEIIVPPAPSLPPILFSSYTLEPALEKPPTAMHSTWSSREEESQQYDPIADALSCPGLAPLYIDYSKDKYLCKL</sequence>
<dbReference type="PANTHER" id="PTHR16089">
    <property type="entry name" value="REST COREPRESSOR COREST PROTEIN-RELATED"/>
    <property type="match status" value="1"/>
</dbReference>
<keyword evidence="3" id="KW-0804">Transcription</keyword>
<keyword evidence="2" id="KW-0805">Transcription regulation</keyword>
<evidence type="ECO:0000313" key="10">
    <source>
        <dbReference type="RefSeq" id="XP_033810832.1"/>
    </source>
</evidence>
<feature type="domain" description="C2H2-type" evidence="6">
    <location>
        <begin position="379"/>
        <end position="406"/>
    </location>
</feature>
<evidence type="ECO:0000259" key="6">
    <source>
        <dbReference type="PROSITE" id="PS50157"/>
    </source>
</evidence>
<evidence type="ECO:0000259" key="7">
    <source>
        <dbReference type="PROSITE" id="PS51156"/>
    </source>
</evidence>
<dbReference type="PROSITE" id="PS51257">
    <property type="entry name" value="PROKAR_LIPOPROTEIN"/>
    <property type="match status" value="1"/>
</dbReference>
<dbReference type="Proteomes" id="UP000515159">
    <property type="component" value="Chromosome 8"/>
</dbReference>
<dbReference type="InterPro" id="IPR009057">
    <property type="entry name" value="Homeodomain-like_sf"/>
</dbReference>
<feature type="domain" description="SANT" evidence="8">
    <location>
        <begin position="283"/>
        <end position="334"/>
    </location>
</feature>
<dbReference type="InterPro" id="IPR001005">
    <property type="entry name" value="SANT/Myb"/>
</dbReference>
<proteinExistence type="predicted"/>
<dbReference type="GO" id="GO:0003714">
    <property type="term" value="F:transcription corepressor activity"/>
    <property type="evidence" value="ECO:0007669"/>
    <property type="project" value="TreeGrafter"/>
</dbReference>
<dbReference type="GeneID" id="117365052"/>
<reference evidence="10" key="1">
    <citation type="submission" date="2025-08" db="UniProtKB">
        <authorList>
            <consortium name="RefSeq"/>
        </authorList>
    </citation>
    <scope>IDENTIFICATION</scope>
</reference>
<evidence type="ECO:0000256" key="2">
    <source>
        <dbReference type="ARBA" id="ARBA00023015"/>
    </source>
</evidence>
<dbReference type="InterPro" id="IPR036236">
    <property type="entry name" value="Znf_C2H2_sf"/>
</dbReference>
<keyword evidence="9" id="KW-1185">Reference proteome</keyword>
<evidence type="ECO:0000256" key="4">
    <source>
        <dbReference type="ARBA" id="ARBA00023242"/>
    </source>
</evidence>
<dbReference type="GO" id="GO:0005667">
    <property type="term" value="C:transcription regulator complex"/>
    <property type="evidence" value="ECO:0007669"/>
    <property type="project" value="TreeGrafter"/>
</dbReference>
<evidence type="ECO:0000256" key="5">
    <source>
        <dbReference type="PROSITE-ProRule" id="PRU00042"/>
    </source>
</evidence>
<evidence type="ECO:0000259" key="8">
    <source>
        <dbReference type="PROSITE" id="PS51293"/>
    </source>
</evidence>
<dbReference type="InterPro" id="IPR051066">
    <property type="entry name" value="Trans_reg/Corepressor"/>
</dbReference>
<protein>
    <submittedName>
        <fullName evidence="10">Zinc finger protein 541-like isoform X1</fullName>
    </submittedName>
</protein>
<dbReference type="SMART" id="SM00717">
    <property type="entry name" value="SANT"/>
    <property type="match status" value="1"/>
</dbReference>
<dbReference type="AlphaFoldDB" id="A0A6P8RZ00"/>